<reference evidence="2" key="1">
    <citation type="journal article" date="2012" name="Science">
        <title>The Paleozoic origin of enzymatic lignin decomposition reconstructed from 31 fungal genomes.</title>
        <authorList>
            <person name="Floudas D."/>
            <person name="Binder M."/>
            <person name="Riley R."/>
            <person name="Barry K."/>
            <person name="Blanchette R.A."/>
            <person name="Henrissat B."/>
            <person name="Martinez A.T."/>
            <person name="Otillar R."/>
            <person name="Spatafora J.W."/>
            <person name="Yadav J.S."/>
            <person name="Aerts A."/>
            <person name="Benoit I."/>
            <person name="Boyd A."/>
            <person name="Carlson A."/>
            <person name="Copeland A."/>
            <person name="Coutinho P.M."/>
            <person name="de Vries R.P."/>
            <person name="Ferreira P."/>
            <person name="Findley K."/>
            <person name="Foster B."/>
            <person name="Gaskell J."/>
            <person name="Glotzer D."/>
            <person name="Gorecki P."/>
            <person name="Heitman J."/>
            <person name="Hesse C."/>
            <person name="Hori C."/>
            <person name="Igarashi K."/>
            <person name="Jurgens J.A."/>
            <person name="Kallen N."/>
            <person name="Kersten P."/>
            <person name="Kohler A."/>
            <person name="Kuees U."/>
            <person name="Kumar T.K.A."/>
            <person name="Kuo A."/>
            <person name="LaButti K."/>
            <person name="Larrondo L.F."/>
            <person name="Lindquist E."/>
            <person name="Ling A."/>
            <person name="Lombard V."/>
            <person name="Lucas S."/>
            <person name="Lundell T."/>
            <person name="Martin R."/>
            <person name="McLaughlin D.J."/>
            <person name="Morgenstern I."/>
            <person name="Morin E."/>
            <person name="Murat C."/>
            <person name="Nagy L.G."/>
            <person name="Nolan M."/>
            <person name="Ohm R.A."/>
            <person name="Patyshakuliyeva A."/>
            <person name="Rokas A."/>
            <person name="Ruiz-Duenas F.J."/>
            <person name="Sabat G."/>
            <person name="Salamov A."/>
            <person name="Samejima M."/>
            <person name="Schmutz J."/>
            <person name="Slot J.C."/>
            <person name="St John F."/>
            <person name="Stenlid J."/>
            <person name="Sun H."/>
            <person name="Sun S."/>
            <person name="Syed K."/>
            <person name="Tsang A."/>
            <person name="Wiebenga A."/>
            <person name="Young D."/>
            <person name="Pisabarro A."/>
            <person name="Eastwood D.C."/>
            <person name="Martin F."/>
            <person name="Cullen D."/>
            <person name="Grigoriev I.V."/>
            <person name="Hibbett D.S."/>
        </authorList>
    </citation>
    <scope>NUCLEOTIDE SEQUENCE [LARGE SCALE GENOMIC DNA]</scope>
    <source>
        <strain evidence="2">TFB10046</strain>
    </source>
</reference>
<proteinExistence type="predicted"/>
<sequence>MYASHSPGSGRALISQPATTAVRNRRARLGALGRAATAILDANSELKTLDDFIPVAGNAQLAQELYEFKKTCPQTSEKSSSSGYALSLG</sequence>
<evidence type="ECO:0000313" key="1">
    <source>
        <dbReference type="EMBL" id="EJD32233.1"/>
    </source>
</evidence>
<organism evidence="1 2">
    <name type="scientific">Auricularia subglabra (strain TFB-10046 / SS5)</name>
    <name type="common">White-rot fungus</name>
    <name type="synonym">Auricularia delicata (strain TFB10046)</name>
    <dbReference type="NCBI Taxonomy" id="717982"/>
    <lineage>
        <taxon>Eukaryota</taxon>
        <taxon>Fungi</taxon>
        <taxon>Dikarya</taxon>
        <taxon>Basidiomycota</taxon>
        <taxon>Agaricomycotina</taxon>
        <taxon>Agaricomycetes</taxon>
        <taxon>Auriculariales</taxon>
        <taxon>Auriculariaceae</taxon>
        <taxon>Auricularia</taxon>
    </lineage>
</organism>
<dbReference type="AlphaFoldDB" id="J0WIW7"/>
<gene>
    <name evidence="1" type="ORF">AURDEDRAFT_178732</name>
</gene>
<keyword evidence="2" id="KW-1185">Reference proteome</keyword>
<dbReference type="InParanoid" id="J0WIW7"/>
<protein>
    <submittedName>
        <fullName evidence="1">Uncharacterized protein</fullName>
    </submittedName>
</protein>
<dbReference type="Proteomes" id="UP000006514">
    <property type="component" value="Unassembled WGS sequence"/>
</dbReference>
<accession>J0WIW7</accession>
<evidence type="ECO:0000313" key="2">
    <source>
        <dbReference type="Proteomes" id="UP000006514"/>
    </source>
</evidence>
<dbReference type="KEGG" id="adl:AURDEDRAFT_178732"/>
<dbReference type="EMBL" id="JH689191">
    <property type="protein sequence ID" value="EJD32233.1"/>
    <property type="molecule type" value="Genomic_DNA"/>
</dbReference>
<name>J0WIW7_AURST</name>